<evidence type="ECO:0000313" key="11">
    <source>
        <dbReference type="EMBL" id="RCL42086.1"/>
    </source>
</evidence>
<dbReference type="GO" id="GO:0046872">
    <property type="term" value="F:metal ion binding"/>
    <property type="evidence" value="ECO:0007669"/>
    <property type="project" value="UniProtKB-KW"/>
</dbReference>
<accession>A0A368BZD9</accession>
<evidence type="ECO:0000256" key="8">
    <source>
        <dbReference type="ARBA" id="ARBA00022840"/>
    </source>
</evidence>
<reference evidence="11 12" key="1">
    <citation type="journal article" date="2018" name="Microbiome">
        <title>Fine metagenomic profile of the Mediterranean stratified and mixed water columns revealed by assembly and recruitment.</title>
        <authorList>
            <person name="Haro-Moreno J.M."/>
            <person name="Lopez-Perez M."/>
            <person name="De La Torre J.R."/>
            <person name="Picazo A."/>
            <person name="Camacho A."/>
            <person name="Rodriguez-Valera F."/>
        </authorList>
    </citation>
    <scope>NUCLEOTIDE SEQUENCE [LARGE SCALE GENOMIC DNA]</scope>
    <source>
        <strain evidence="11">MED-G82</strain>
    </source>
</reference>
<dbReference type="PANTHER" id="PTHR33540:SF2">
    <property type="entry name" value="TRNA THREONYLCARBAMOYLADENOSINE BIOSYNTHESIS PROTEIN TSAE"/>
    <property type="match status" value="1"/>
</dbReference>
<dbReference type="PANTHER" id="PTHR33540">
    <property type="entry name" value="TRNA THREONYLCARBAMOYLADENOSINE BIOSYNTHESIS PROTEIN TSAE"/>
    <property type="match status" value="1"/>
</dbReference>
<keyword evidence="8" id="KW-0067">ATP-binding</keyword>
<dbReference type="InterPro" id="IPR003442">
    <property type="entry name" value="T6A_TsaE"/>
</dbReference>
<comment type="caution">
    <text evidence="11">The sequence shown here is derived from an EMBL/GenBank/DDBJ whole genome shotgun (WGS) entry which is preliminary data.</text>
</comment>
<comment type="subcellular location">
    <subcellularLocation>
        <location evidence="1">Cytoplasm</location>
    </subcellularLocation>
</comment>
<dbReference type="AlphaFoldDB" id="A0A368BZD9"/>
<evidence type="ECO:0000256" key="5">
    <source>
        <dbReference type="ARBA" id="ARBA00022694"/>
    </source>
</evidence>
<keyword evidence="5" id="KW-0819">tRNA processing</keyword>
<evidence type="ECO:0000313" key="12">
    <source>
        <dbReference type="Proteomes" id="UP000253307"/>
    </source>
</evidence>
<evidence type="ECO:0000256" key="1">
    <source>
        <dbReference type="ARBA" id="ARBA00004496"/>
    </source>
</evidence>
<dbReference type="Gene3D" id="3.40.50.300">
    <property type="entry name" value="P-loop containing nucleotide triphosphate hydrolases"/>
    <property type="match status" value="1"/>
</dbReference>
<evidence type="ECO:0000256" key="6">
    <source>
        <dbReference type="ARBA" id="ARBA00022723"/>
    </source>
</evidence>
<keyword evidence="9" id="KW-0460">Magnesium</keyword>
<keyword evidence="11" id="KW-0808">Transferase</keyword>
<name>A0A368BZD9_9GAMM</name>
<dbReference type="InterPro" id="IPR027417">
    <property type="entry name" value="P-loop_NTPase"/>
</dbReference>
<organism evidence="11 12">
    <name type="scientific">SAR86 cluster bacterium</name>
    <dbReference type="NCBI Taxonomy" id="2030880"/>
    <lineage>
        <taxon>Bacteria</taxon>
        <taxon>Pseudomonadati</taxon>
        <taxon>Pseudomonadota</taxon>
        <taxon>Gammaproteobacteria</taxon>
        <taxon>SAR86 cluster</taxon>
    </lineage>
</organism>
<dbReference type="GO" id="GO:0005524">
    <property type="term" value="F:ATP binding"/>
    <property type="evidence" value="ECO:0007669"/>
    <property type="project" value="UniProtKB-KW"/>
</dbReference>
<evidence type="ECO:0000256" key="3">
    <source>
        <dbReference type="ARBA" id="ARBA00019010"/>
    </source>
</evidence>
<keyword evidence="6" id="KW-0479">Metal-binding</keyword>
<dbReference type="Proteomes" id="UP000253307">
    <property type="component" value="Unassembled WGS sequence"/>
</dbReference>
<keyword evidence="7" id="KW-0547">Nucleotide-binding</keyword>
<evidence type="ECO:0000256" key="10">
    <source>
        <dbReference type="ARBA" id="ARBA00032441"/>
    </source>
</evidence>
<evidence type="ECO:0000256" key="2">
    <source>
        <dbReference type="ARBA" id="ARBA00007599"/>
    </source>
</evidence>
<dbReference type="Pfam" id="PF02367">
    <property type="entry name" value="TsaE"/>
    <property type="match status" value="1"/>
</dbReference>
<dbReference type="NCBIfam" id="TIGR00150">
    <property type="entry name" value="T6A_YjeE"/>
    <property type="match status" value="1"/>
</dbReference>
<gene>
    <name evidence="11" type="ORF">DBW96_01550</name>
</gene>
<dbReference type="EMBL" id="QOPE01000007">
    <property type="protein sequence ID" value="RCL42086.1"/>
    <property type="molecule type" value="Genomic_DNA"/>
</dbReference>
<sequence length="153" mass="17439">MNILLEDESASIELGRLLSDALRSADEEKFEIHLEGNLGAGKTTIARSLINGLGWQGKVKSPTYTIYEEYQVKDFLCKHIDLYRIDNQEDVDMLDLETVSEKKLLILIEWPENLPNKRKFDLKISIVHKNESRLVKLSGTASKIIKTVESKHA</sequence>
<evidence type="ECO:0000256" key="9">
    <source>
        <dbReference type="ARBA" id="ARBA00022842"/>
    </source>
</evidence>
<evidence type="ECO:0000256" key="7">
    <source>
        <dbReference type="ARBA" id="ARBA00022741"/>
    </source>
</evidence>
<dbReference type="GO" id="GO:0016740">
    <property type="term" value="F:transferase activity"/>
    <property type="evidence" value="ECO:0007669"/>
    <property type="project" value="UniProtKB-KW"/>
</dbReference>
<protein>
    <recommendedName>
        <fullName evidence="3">tRNA threonylcarbamoyladenosine biosynthesis protein TsaE</fullName>
    </recommendedName>
    <alternativeName>
        <fullName evidence="10">t(6)A37 threonylcarbamoyladenosine biosynthesis protein TsaE</fullName>
    </alternativeName>
</protein>
<dbReference type="SUPFAM" id="SSF52540">
    <property type="entry name" value="P-loop containing nucleoside triphosphate hydrolases"/>
    <property type="match status" value="1"/>
</dbReference>
<evidence type="ECO:0000256" key="4">
    <source>
        <dbReference type="ARBA" id="ARBA00022490"/>
    </source>
</evidence>
<keyword evidence="4" id="KW-0963">Cytoplasm</keyword>
<comment type="similarity">
    <text evidence="2">Belongs to the TsaE family.</text>
</comment>
<proteinExistence type="inferred from homology"/>
<dbReference type="GO" id="GO:0002949">
    <property type="term" value="P:tRNA threonylcarbamoyladenosine modification"/>
    <property type="evidence" value="ECO:0007669"/>
    <property type="project" value="InterPro"/>
</dbReference>
<dbReference type="GO" id="GO:0005737">
    <property type="term" value="C:cytoplasm"/>
    <property type="evidence" value="ECO:0007669"/>
    <property type="project" value="UniProtKB-SubCell"/>
</dbReference>